<dbReference type="EMBL" id="MNLB01000007">
    <property type="protein sequence ID" value="PAC73189.1"/>
    <property type="molecule type" value="Genomic_DNA"/>
</dbReference>
<protein>
    <submittedName>
        <fullName evidence="1">ABC transporter permease</fullName>
    </submittedName>
</protein>
<dbReference type="AlphaFoldDB" id="A0A267WKQ3"/>
<reference evidence="1 2" key="1">
    <citation type="journal article" date="2017" name="ISME J.">
        <title>Unveiling bifidobacterial biogeography across the mammalian branch of the tree of life.</title>
        <authorList>
            <person name="Milani C."/>
            <person name="Mangifesta M."/>
            <person name="Mancabelli L."/>
            <person name="Lugli G.A."/>
            <person name="James K."/>
            <person name="Duranti S."/>
            <person name="Turroni F."/>
            <person name="Ferrario C."/>
            <person name="Ossiprandi M.C."/>
            <person name="van Sinderen D."/>
            <person name="Ventura M."/>
        </authorList>
    </citation>
    <scope>NUCLEOTIDE SEQUENCE [LARGE SCALE GENOMIC DNA]</scope>
    <source>
        <strain evidence="1 2">1E</strain>
    </source>
</reference>
<proteinExistence type="predicted"/>
<evidence type="ECO:0000313" key="1">
    <source>
        <dbReference type="EMBL" id="PAC73189.1"/>
    </source>
</evidence>
<comment type="caution">
    <text evidence="1">The sequence shown here is derived from an EMBL/GenBank/DDBJ whole genome shotgun (WGS) entry which is preliminary data.</text>
</comment>
<dbReference type="Proteomes" id="UP000216789">
    <property type="component" value="Unassembled WGS sequence"/>
</dbReference>
<organism evidence="1 2">
    <name type="scientific">Bifidobacterium pseudocatenulatum</name>
    <dbReference type="NCBI Taxonomy" id="28026"/>
    <lineage>
        <taxon>Bacteria</taxon>
        <taxon>Bacillati</taxon>
        <taxon>Actinomycetota</taxon>
        <taxon>Actinomycetes</taxon>
        <taxon>Bifidobacteriales</taxon>
        <taxon>Bifidobacteriaceae</taxon>
        <taxon>Bifidobacterium</taxon>
    </lineage>
</organism>
<evidence type="ECO:0000313" key="2">
    <source>
        <dbReference type="Proteomes" id="UP000216789"/>
    </source>
</evidence>
<sequence length="115" mass="12357">MTFISRAARYVLRKRVRTAVLFIVLTIITASMLSATAVSRAAQHEAGQIEKQAVGGFVLASNLQGSMLTPRGGGMVRPADVQRISKLSGVDSYMVRQNATADLVGASVVKVPRRR</sequence>
<gene>
    <name evidence="1" type="ORF">BPS1E_1295</name>
</gene>
<name>A0A267WKQ3_BIFPS</name>
<accession>A0A267WKQ3</accession>